<reference evidence="2" key="1">
    <citation type="submission" date="2023-04" db="EMBL/GenBank/DDBJ databases">
        <authorList>
            <consortium name="ELIXIR-Norway"/>
        </authorList>
    </citation>
    <scope>NUCLEOTIDE SEQUENCE [LARGE SCALE GENOMIC DNA]</scope>
</reference>
<protein>
    <submittedName>
        <fullName evidence="2">Uncharacterized protein</fullName>
    </submittedName>
</protein>
<dbReference type="Proteomes" id="UP001176941">
    <property type="component" value="Chromosome 28"/>
</dbReference>
<sequence>MGRLGGWHGPCLGGSVCKSHESQLSGSKQERGQVMGTGYVGCGRGVEPRFTPQMFHRLRSPVADLHLHESGADLCTSVWSKYLCAVTLRGK</sequence>
<evidence type="ECO:0000313" key="2">
    <source>
        <dbReference type="EMBL" id="CAI9168431.1"/>
    </source>
</evidence>
<name>A0ABN8Z5R0_RANTA</name>
<organism evidence="2 3">
    <name type="scientific">Rangifer tarandus platyrhynchus</name>
    <name type="common">Svalbard reindeer</name>
    <dbReference type="NCBI Taxonomy" id="3082113"/>
    <lineage>
        <taxon>Eukaryota</taxon>
        <taxon>Metazoa</taxon>
        <taxon>Chordata</taxon>
        <taxon>Craniata</taxon>
        <taxon>Vertebrata</taxon>
        <taxon>Euteleostomi</taxon>
        <taxon>Mammalia</taxon>
        <taxon>Eutheria</taxon>
        <taxon>Laurasiatheria</taxon>
        <taxon>Artiodactyla</taxon>
        <taxon>Ruminantia</taxon>
        <taxon>Pecora</taxon>
        <taxon>Cervidae</taxon>
        <taxon>Odocoileinae</taxon>
        <taxon>Rangifer</taxon>
    </lineage>
</organism>
<feature type="region of interest" description="Disordered" evidence="1">
    <location>
        <begin position="1"/>
        <end position="30"/>
    </location>
</feature>
<accession>A0ABN8Z5R0</accession>
<evidence type="ECO:0000313" key="3">
    <source>
        <dbReference type="Proteomes" id="UP001176941"/>
    </source>
</evidence>
<proteinExistence type="predicted"/>
<gene>
    <name evidence="2" type="ORF">MRATA1EN1_LOCUS17393</name>
</gene>
<dbReference type="EMBL" id="OX459964">
    <property type="protein sequence ID" value="CAI9168431.1"/>
    <property type="molecule type" value="Genomic_DNA"/>
</dbReference>
<keyword evidence="3" id="KW-1185">Reference proteome</keyword>
<evidence type="ECO:0000256" key="1">
    <source>
        <dbReference type="SAM" id="MobiDB-lite"/>
    </source>
</evidence>
<feature type="compositionally biased region" description="Gly residues" evidence="1">
    <location>
        <begin position="1"/>
        <end position="12"/>
    </location>
</feature>